<reference evidence="2 3" key="1">
    <citation type="submission" date="2019-05" db="EMBL/GenBank/DDBJ databases">
        <title>Mikania micrantha, genome provides insights into the molecular mechanism of rapid growth.</title>
        <authorList>
            <person name="Liu B."/>
        </authorList>
    </citation>
    <scope>NUCLEOTIDE SEQUENCE [LARGE SCALE GENOMIC DNA]</scope>
    <source>
        <strain evidence="2">NLD-2019</strain>
        <tissue evidence="2">Leaf</tissue>
    </source>
</reference>
<evidence type="ECO:0000256" key="1">
    <source>
        <dbReference type="SAM" id="Coils"/>
    </source>
</evidence>
<keyword evidence="1" id="KW-0175">Coiled coil</keyword>
<dbReference type="AlphaFoldDB" id="A0A5N6PIJ7"/>
<sequence>MPCWLLLEMMQSVDVMKYTDEDYEKHLIDHTHELQSQVDTQKEQMREEILKEVDQMREEIIEEREQMKEDRRAEMQQQMAQFFKQMSILGNYPRS</sequence>
<organism evidence="2 3">
    <name type="scientific">Mikania micrantha</name>
    <name type="common">bitter vine</name>
    <dbReference type="NCBI Taxonomy" id="192012"/>
    <lineage>
        <taxon>Eukaryota</taxon>
        <taxon>Viridiplantae</taxon>
        <taxon>Streptophyta</taxon>
        <taxon>Embryophyta</taxon>
        <taxon>Tracheophyta</taxon>
        <taxon>Spermatophyta</taxon>
        <taxon>Magnoliopsida</taxon>
        <taxon>eudicotyledons</taxon>
        <taxon>Gunneridae</taxon>
        <taxon>Pentapetalae</taxon>
        <taxon>asterids</taxon>
        <taxon>campanulids</taxon>
        <taxon>Asterales</taxon>
        <taxon>Asteraceae</taxon>
        <taxon>Asteroideae</taxon>
        <taxon>Heliantheae alliance</taxon>
        <taxon>Eupatorieae</taxon>
        <taxon>Mikania</taxon>
    </lineage>
</organism>
<feature type="coiled-coil region" evidence="1">
    <location>
        <begin position="46"/>
        <end position="77"/>
    </location>
</feature>
<evidence type="ECO:0000313" key="2">
    <source>
        <dbReference type="EMBL" id="KAD6454332.1"/>
    </source>
</evidence>
<protein>
    <submittedName>
        <fullName evidence="2">Uncharacterized protein</fullName>
    </submittedName>
</protein>
<evidence type="ECO:0000313" key="3">
    <source>
        <dbReference type="Proteomes" id="UP000326396"/>
    </source>
</evidence>
<accession>A0A5N6PIJ7</accession>
<gene>
    <name evidence="2" type="ORF">E3N88_09038</name>
</gene>
<comment type="caution">
    <text evidence="2">The sequence shown here is derived from an EMBL/GenBank/DDBJ whole genome shotgun (WGS) entry which is preliminary data.</text>
</comment>
<dbReference type="EMBL" id="SZYD01000004">
    <property type="protein sequence ID" value="KAD6454332.1"/>
    <property type="molecule type" value="Genomic_DNA"/>
</dbReference>
<proteinExistence type="predicted"/>
<keyword evidence="3" id="KW-1185">Reference proteome</keyword>
<name>A0A5N6PIJ7_9ASTR</name>
<dbReference type="Proteomes" id="UP000326396">
    <property type="component" value="Linkage Group LG12"/>
</dbReference>